<dbReference type="InterPro" id="IPR016516">
    <property type="entry name" value="UCP07580"/>
</dbReference>
<dbReference type="PIRSF" id="PIRSF007580">
    <property type="entry name" value="UCP07580"/>
    <property type="match status" value="1"/>
</dbReference>
<dbReference type="EMBL" id="CP119316">
    <property type="protein sequence ID" value="WEK47539.1"/>
    <property type="molecule type" value="Genomic_DNA"/>
</dbReference>
<keyword evidence="1" id="KW-0378">Hydrolase</keyword>
<protein>
    <submittedName>
        <fullName evidence="1">Metal-dependent hydrolase</fullName>
    </submittedName>
</protein>
<proteinExistence type="predicted"/>
<dbReference type="Proteomes" id="UP001218362">
    <property type="component" value="Chromosome"/>
</dbReference>
<dbReference type="PANTHER" id="PTHR39456">
    <property type="entry name" value="METAL-DEPENDENT HYDROLASE"/>
    <property type="match status" value="1"/>
</dbReference>
<dbReference type="Pfam" id="PF10118">
    <property type="entry name" value="Metal_hydrol"/>
    <property type="match status" value="1"/>
</dbReference>
<sequence length="308" mass="34768">MSAPFKFDLEAATPLGKETPTPGDLAIVPRNRRFCRGDKPDRWWMNGDPVATAWHNGLSVSFPIGEAFFIEHVKANRDGVPPQLETEIRAFVKQEINHTREHVAFNRAVAHAGYDISGIEERLSGKLAISRERPSIVNLGASMALEHLTALIARHTLTHADHYRGARGEAGQMWRWHMVEEIEHKGVAYDTWLHATRDWSRWKRWKVKSLVMLIAGRNFVTGRIGDALDLMEQDGLAGWRSKWRLANYLVVYPGVLRKIAPAAFGFFLPGFHPWNRDDRALIALYDSEFIDAVLAESIDPANAEGQSA</sequence>
<reference evidence="1" key="1">
    <citation type="submission" date="2023-03" db="EMBL/GenBank/DDBJ databases">
        <title>Andean soil-derived lignocellulolytic bacterial consortium as a source of novel taxa and putative plastic-active enzymes.</title>
        <authorList>
            <person name="Diaz-Garcia L."/>
            <person name="Chuvochina M."/>
            <person name="Feuerriegel G."/>
            <person name="Bunk B."/>
            <person name="Sproer C."/>
            <person name="Streit W.R."/>
            <person name="Rodriguez L.M."/>
            <person name="Overmann J."/>
            <person name="Jimenez D.J."/>
        </authorList>
    </citation>
    <scope>NUCLEOTIDE SEQUENCE</scope>
    <source>
        <strain evidence="1">MAG 26</strain>
    </source>
</reference>
<dbReference type="KEGG" id="acob:P0Y56_04400"/>
<organism evidence="1 2">
    <name type="scientific">Candidatus Andeanibacterium colombiense</name>
    <dbReference type="NCBI Taxonomy" id="3121345"/>
    <lineage>
        <taxon>Bacteria</taxon>
        <taxon>Pseudomonadati</taxon>
        <taxon>Pseudomonadota</taxon>
        <taxon>Alphaproteobacteria</taxon>
        <taxon>Sphingomonadales</taxon>
        <taxon>Sphingomonadaceae</taxon>
        <taxon>Candidatus Andeanibacterium</taxon>
    </lineage>
</organism>
<gene>
    <name evidence="1" type="ORF">P0Y56_04400</name>
</gene>
<evidence type="ECO:0000313" key="1">
    <source>
        <dbReference type="EMBL" id="WEK47539.1"/>
    </source>
</evidence>
<dbReference type="GO" id="GO:0016787">
    <property type="term" value="F:hydrolase activity"/>
    <property type="evidence" value="ECO:0007669"/>
    <property type="project" value="UniProtKB-KW"/>
</dbReference>
<dbReference type="AlphaFoldDB" id="A0AAJ5XB51"/>
<dbReference type="PANTHER" id="PTHR39456:SF1">
    <property type="entry name" value="METAL-DEPENDENT HYDROLASE"/>
    <property type="match status" value="1"/>
</dbReference>
<evidence type="ECO:0000313" key="2">
    <source>
        <dbReference type="Proteomes" id="UP001218362"/>
    </source>
</evidence>
<accession>A0AAJ5XB51</accession>
<name>A0AAJ5XB51_9SPHN</name>